<protein>
    <submittedName>
        <fullName evidence="2">Tumor necrosis factor receptor superfamily member 5-like isoform X2</fullName>
    </submittedName>
</protein>
<dbReference type="PANTHER" id="PTHR47388">
    <property type="entry name" value="TUMOR NECROSIS FACTOR RECEPTOR SUPERFAMILY MEMBER 18"/>
    <property type="match status" value="1"/>
</dbReference>
<dbReference type="GO" id="GO:0009897">
    <property type="term" value="C:external side of plasma membrane"/>
    <property type="evidence" value="ECO:0007669"/>
    <property type="project" value="TreeGrafter"/>
</dbReference>
<sequence>MDICKPRIQCSALGLAELFPGNKTHNSVCDVYATGGDFNRVTLSIGFVLLCLSLILFLSSVCIKNLRKHRTRNNPVLAVSANTCDFQLSKEESGLQLIIQDESKDSNGFGNLHPGRVSIL</sequence>
<dbReference type="PANTHER" id="PTHR47388:SF1">
    <property type="entry name" value="TUMOR NECROSIS FACTOR RECEPTOR SUPERFAMILY MEMBER 18"/>
    <property type="match status" value="1"/>
</dbReference>
<name>A0AAD3MZC6_LATJO</name>
<organism evidence="2 3">
    <name type="scientific">Lates japonicus</name>
    <name type="common">Japanese lates</name>
    <dbReference type="NCBI Taxonomy" id="270547"/>
    <lineage>
        <taxon>Eukaryota</taxon>
        <taxon>Metazoa</taxon>
        <taxon>Chordata</taxon>
        <taxon>Craniata</taxon>
        <taxon>Vertebrata</taxon>
        <taxon>Euteleostomi</taxon>
        <taxon>Actinopterygii</taxon>
        <taxon>Neopterygii</taxon>
        <taxon>Teleostei</taxon>
        <taxon>Neoteleostei</taxon>
        <taxon>Acanthomorphata</taxon>
        <taxon>Carangaria</taxon>
        <taxon>Carangaria incertae sedis</taxon>
        <taxon>Centropomidae</taxon>
        <taxon>Lates</taxon>
    </lineage>
</organism>
<keyword evidence="1" id="KW-0812">Transmembrane</keyword>
<dbReference type="EMBL" id="BRZM01000069">
    <property type="protein sequence ID" value="GLD64602.1"/>
    <property type="molecule type" value="Genomic_DNA"/>
</dbReference>
<dbReference type="Proteomes" id="UP001279410">
    <property type="component" value="Unassembled WGS sequence"/>
</dbReference>
<evidence type="ECO:0000313" key="3">
    <source>
        <dbReference type="Proteomes" id="UP001279410"/>
    </source>
</evidence>
<keyword evidence="2" id="KW-0675">Receptor</keyword>
<reference evidence="2" key="1">
    <citation type="submission" date="2022-08" db="EMBL/GenBank/DDBJ databases">
        <title>Genome sequencing of akame (Lates japonicus).</title>
        <authorList>
            <person name="Hashiguchi Y."/>
            <person name="Takahashi H."/>
        </authorList>
    </citation>
    <scope>NUCLEOTIDE SEQUENCE</scope>
    <source>
        <strain evidence="2">Kochi</strain>
    </source>
</reference>
<dbReference type="GO" id="GO:0045785">
    <property type="term" value="P:positive regulation of cell adhesion"/>
    <property type="evidence" value="ECO:0007669"/>
    <property type="project" value="TreeGrafter"/>
</dbReference>
<keyword evidence="3" id="KW-1185">Reference proteome</keyword>
<gene>
    <name evidence="2" type="ORF">AKAME5_001614000</name>
</gene>
<keyword evidence="1" id="KW-1133">Transmembrane helix</keyword>
<evidence type="ECO:0000313" key="2">
    <source>
        <dbReference type="EMBL" id="GLD64602.1"/>
    </source>
</evidence>
<evidence type="ECO:0000256" key="1">
    <source>
        <dbReference type="SAM" id="Phobius"/>
    </source>
</evidence>
<accession>A0AAD3MZC6</accession>
<proteinExistence type="predicted"/>
<dbReference type="AlphaFoldDB" id="A0AAD3MZC6"/>
<dbReference type="InterPro" id="IPR053107">
    <property type="entry name" value="TNFRSF18"/>
</dbReference>
<comment type="caution">
    <text evidence="2">The sequence shown here is derived from an EMBL/GenBank/DDBJ whole genome shotgun (WGS) entry which is preliminary data.</text>
</comment>
<keyword evidence="1" id="KW-0472">Membrane</keyword>
<feature type="transmembrane region" description="Helical" evidence="1">
    <location>
        <begin position="41"/>
        <end position="63"/>
    </location>
</feature>